<dbReference type="RefSeq" id="WP_133440026.1">
    <property type="nucleotide sequence ID" value="NZ_CP037954.1"/>
</dbReference>
<accession>A0A4P6ZG25</accession>
<feature type="signal peptide" evidence="1">
    <location>
        <begin position="1"/>
        <end position="31"/>
    </location>
</feature>
<dbReference type="EMBL" id="CP037954">
    <property type="protein sequence ID" value="QBO58610.1"/>
    <property type="molecule type" value="Genomic_DNA"/>
</dbReference>
<evidence type="ECO:0000313" key="2">
    <source>
        <dbReference type="EMBL" id="QBO58610.1"/>
    </source>
</evidence>
<feature type="chain" id="PRO_5020197014" evidence="1">
    <location>
        <begin position="32"/>
        <end position="75"/>
    </location>
</feature>
<dbReference type="OrthoDB" id="1447957at2"/>
<organism evidence="2 3">
    <name type="scientific">Chryseobacterium salivictor</name>
    <dbReference type="NCBI Taxonomy" id="2547600"/>
    <lineage>
        <taxon>Bacteria</taxon>
        <taxon>Pseudomonadati</taxon>
        <taxon>Bacteroidota</taxon>
        <taxon>Flavobacteriia</taxon>
        <taxon>Flavobacteriales</taxon>
        <taxon>Weeksellaceae</taxon>
        <taxon>Chryseobacterium group</taxon>
        <taxon>Chryseobacterium</taxon>
    </lineage>
</organism>
<name>A0A4P6ZG25_9FLAO</name>
<keyword evidence="1" id="KW-0732">Signal</keyword>
<sequence>MNINLNNYVMKNFLIFLALPILLLTSSCKSAFSASKTLQNDENRKELYQNIISDTVRFSEFLEMANSNKNARMMI</sequence>
<dbReference type="AlphaFoldDB" id="A0A4P6ZG25"/>
<protein>
    <submittedName>
        <fullName evidence="2">Uncharacterized protein</fullName>
    </submittedName>
</protein>
<dbReference type="KEGG" id="csal:NBC122_01795"/>
<gene>
    <name evidence="2" type="ORF">NBC122_01795</name>
</gene>
<proteinExistence type="predicted"/>
<reference evidence="2 3" key="1">
    <citation type="submission" date="2019-03" db="EMBL/GenBank/DDBJ databases">
        <authorList>
            <person name="Kim H."/>
            <person name="Yu S.-M."/>
        </authorList>
    </citation>
    <scope>NUCLEOTIDE SEQUENCE [LARGE SCALE GENOMIC DNA]</scope>
    <source>
        <strain evidence="2 3">NBC122</strain>
    </source>
</reference>
<keyword evidence="3" id="KW-1185">Reference proteome</keyword>
<dbReference type="Proteomes" id="UP000294419">
    <property type="component" value="Chromosome"/>
</dbReference>
<evidence type="ECO:0000256" key="1">
    <source>
        <dbReference type="SAM" id="SignalP"/>
    </source>
</evidence>
<evidence type="ECO:0000313" key="3">
    <source>
        <dbReference type="Proteomes" id="UP000294419"/>
    </source>
</evidence>